<keyword evidence="1" id="KW-0472">Membrane</keyword>
<evidence type="ECO:0008006" key="4">
    <source>
        <dbReference type="Google" id="ProtNLM"/>
    </source>
</evidence>
<keyword evidence="1" id="KW-0812">Transmembrane</keyword>
<gene>
    <name evidence="2" type="ORF">JW646_04905</name>
</gene>
<protein>
    <recommendedName>
        <fullName evidence="4">DUF4367 domain-containing protein</fullName>
    </recommendedName>
</protein>
<dbReference type="AlphaFoldDB" id="A0AAX2ZIZ5"/>
<dbReference type="Proteomes" id="UP001198983">
    <property type="component" value="Chromosome"/>
</dbReference>
<accession>A0AAX2ZIZ5</accession>
<name>A0AAX2ZIZ5_9FIRM</name>
<dbReference type="KEGG" id="tem:JW646_04905"/>
<keyword evidence="3" id="KW-1185">Reference proteome</keyword>
<evidence type="ECO:0000313" key="2">
    <source>
        <dbReference type="EMBL" id="UEL48791.1"/>
    </source>
</evidence>
<evidence type="ECO:0000313" key="3">
    <source>
        <dbReference type="Proteomes" id="UP001198983"/>
    </source>
</evidence>
<proteinExistence type="predicted"/>
<dbReference type="RefSeq" id="WP_148558411.1">
    <property type="nucleotide sequence ID" value="NZ_CP081135.1"/>
</dbReference>
<organism evidence="2 3">
    <name type="scientific">Terrisporobacter hibernicus</name>
    <dbReference type="NCBI Taxonomy" id="2813371"/>
    <lineage>
        <taxon>Bacteria</taxon>
        <taxon>Bacillati</taxon>
        <taxon>Bacillota</taxon>
        <taxon>Clostridia</taxon>
        <taxon>Peptostreptococcales</taxon>
        <taxon>Peptostreptococcaceae</taxon>
        <taxon>Terrisporobacter</taxon>
    </lineage>
</organism>
<feature type="transmembrane region" description="Helical" evidence="1">
    <location>
        <begin position="7"/>
        <end position="25"/>
    </location>
</feature>
<dbReference type="EMBL" id="CP081135">
    <property type="protein sequence ID" value="UEL48791.1"/>
    <property type="molecule type" value="Genomic_DNA"/>
</dbReference>
<sequence length="159" mass="18110">MKMKNKIIVVILILISIFICFNLYINSHKKVTNIDKYFKNSIVVEGNAVVNHVDIKINGTLSDTHFIYRYLKYSKELKGTVSIEDKKYYVTASSVTKDGVVQGILTKEKNELISDYEISFSKDLDEICIYKGNYIISGPAKSLDEAINIYKTIVDIPIN</sequence>
<reference evidence="2 3" key="1">
    <citation type="journal article" date="2023" name="Int. J. Syst. Evol. Microbiol.">
        <title>Terrisporobacter hibernicus sp. nov., isolated from bovine faeces in Northern Ireland.</title>
        <authorList>
            <person name="Mitchell M."/>
            <person name="Nguyen S.V."/>
            <person name="Connor M."/>
            <person name="Fairley D.J."/>
            <person name="Donoghue O."/>
            <person name="Marshall H."/>
            <person name="Koolman L."/>
            <person name="McMullan G."/>
            <person name="Schaffer K.E."/>
            <person name="McGrath J.W."/>
            <person name="Fanning S."/>
        </authorList>
    </citation>
    <scope>NUCLEOTIDE SEQUENCE [LARGE SCALE GENOMIC DNA]</scope>
    <source>
        <strain evidence="2 3">MCA3</strain>
    </source>
</reference>
<evidence type="ECO:0000256" key="1">
    <source>
        <dbReference type="SAM" id="Phobius"/>
    </source>
</evidence>
<keyword evidence="1" id="KW-1133">Transmembrane helix</keyword>